<protein>
    <submittedName>
        <fullName evidence="2">Uncharacterized protein</fullName>
    </submittedName>
</protein>
<reference evidence="3" key="1">
    <citation type="journal article" date="2019" name="Int. J. Syst. Evol. Microbiol.">
        <title>The Global Catalogue of Microorganisms (GCM) 10K type strain sequencing project: providing services to taxonomists for standard genome sequencing and annotation.</title>
        <authorList>
            <consortium name="The Broad Institute Genomics Platform"/>
            <consortium name="The Broad Institute Genome Sequencing Center for Infectious Disease"/>
            <person name="Wu L."/>
            <person name="Ma J."/>
        </authorList>
    </citation>
    <scope>NUCLEOTIDE SEQUENCE [LARGE SCALE GENOMIC DNA]</scope>
    <source>
        <strain evidence="3">CGMCC 1.16225</strain>
    </source>
</reference>
<proteinExistence type="predicted"/>
<gene>
    <name evidence="2" type="ORF">ACFSOZ_29240</name>
</gene>
<dbReference type="Proteomes" id="UP001597405">
    <property type="component" value="Unassembled WGS sequence"/>
</dbReference>
<keyword evidence="1" id="KW-0472">Membrane</keyword>
<evidence type="ECO:0000313" key="3">
    <source>
        <dbReference type="Proteomes" id="UP001597405"/>
    </source>
</evidence>
<dbReference type="PROSITE" id="PS51257">
    <property type="entry name" value="PROKAR_LIPOPROTEIN"/>
    <property type="match status" value="1"/>
</dbReference>
<dbReference type="RefSeq" id="WP_379103781.1">
    <property type="nucleotide sequence ID" value="NZ_JBHUGZ010000019.1"/>
</dbReference>
<accession>A0ABW4UG87</accession>
<keyword evidence="1" id="KW-1133">Transmembrane helix</keyword>
<sequence>MKRSKMSRPIYAGYWLSGVWAFIVLGLLIISAGCPDKVGSWWDVYTRHISCMQANTIGDFLAGAFAPLAFLWLVITVLVQSEELAAQREELELTRSEMTANRGVAEATRIAIEQQAETARASAEFVGRQTDIMGFQRDTTQRELRAYLSVAPAGVTPMKGKEARFVGSVVVKNVGRLIANNVKLSVQMEISDERHQSNFPVPDKERGGSIGVVHPTAVVRRGAKQPVSYNELSVLMSVSDQQYVFVWGAVWYDDGFEQERASYFCHRYNVASRDDDESTFQIIAEKARYQETGNYAS</sequence>
<evidence type="ECO:0000313" key="2">
    <source>
        <dbReference type="EMBL" id="MFD1986528.1"/>
    </source>
</evidence>
<keyword evidence="1" id="KW-0812">Transmembrane</keyword>
<comment type="caution">
    <text evidence="2">The sequence shown here is derived from an EMBL/GenBank/DDBJ whole genome shotgun (WGS) entry which is preliminary data.</text>
</comment>
<feature type="transmembrane region" description="Helical" evidence="1">
    <location>
        <begin position="12"/>
        <end position="32"/>
    </location>
</feature>
<feature type="transmembrane region" description="Helical" evidence="1">
    <location>
        <begin position="60"/>
        <end position="79"/>
    </location>
</feature>
<name>A0ABW4UG87_9HYPH</name>
<evidence type="ECO:0000256" key="1">
    <source>
        <dbReference type="SAM" id="Phobius"/>
    </source>
</evidence>
<dbReference type="EMBL" id="JBHUGZ010000019">
    <property type="protein sequence ID" value="MFD1986528.1"/>
    <property type="molecule type" value="Genomic_DNA"/>
</dbReference>
<organism evidence="2 3">
    <name type="scientific">Mesorhizobium newzealandense</name>
    <dbReference type="NCBI Taxonomy" id="1300302"/>
    <lineage>
        <taxon>Bacteria</taxon>
        <taxon>Pseudomonadati</taxon>
        <taxon>Pseudomonadota</taxon>
        <taxon>Alphaproteobacteria</taxon>
        <taxon>Hyphomicrobiales</taxon>
        <taxon>Phyllobacteriaceae</taxon>
        <taxon>Mesorhizobium</taxon>
    </lineage>
</organism>
<keyword evidence="3" id="KW-1185">Reference proteome</keyword>